<dbReference type="AlphaFoldDB" id="A0A846XGY3"/>
<dbReference type="InterPro" id="IPR008775">
    <property type="entry name" value="Phytyl_CoA_dOase-like"/>
</dbReference>
<dbReference type="SUPFAM" id="SSF51197">
    <property type="entry name" value="Clavaminate synthase-like"/>
    <property type="match status" value="1"/>
</dbReference>
<organism evidence="1 2">
    <name type="scientific">Nocardia speluncae</name>
    <dbReference type="NCBI Taxonomy" id="419477"/>
    <lineage>
        <taxon>Bacteria</taxon>
        <taxon>Bacillati</taxon>
        <taxon>Actinomycetota</taxon>
        <taxon>Actinomycetes</taxon>
        <taxon>Mycobacteriales</taxon>
        <taxon>Nocardiaceae</taxon>
        <taxon>Nocardia</taxon>
    </lineage>
</organism>
<dbReference type="Pfam" id="PF05721">
    <property type="entry name" value="PhyH"/>
    <property type="match status" value="1"/>
</dbReference>
<comment type="caution">
    <text evidence="1">The sequence shown here is derived from an EMBL/GenBank/DDBJ whole genome shotgun (WGS) entry which is preliminary data.</text>
</comment>
<dbReference type="Proteomes" id="UP000565715">
    <property type="component" value="Unassembled WGS sequence"/>
</dbReference>
<keyword evidence="2" id="KW-1185">Reference proteome</keyword>
<dbReference type="PANTHER" id="PTHR20883:SF48">
    <property type="entry name" value="ECTOINE DIOXYGENASE"/>
    <property type="match status" value="1"/>
</dbReference>
<proteinExistence type="predicted"/>
<dbReference type="RefSeq" id="WP_168443436.1">
    <property type="nucleotide sequence ID" value="NZ_JAAXOO010000003.1"/>
</dbReference>
<dbReference type="Gene3D" id="2.60.120.620">
    <property type="entry name" value="q2cbj1_9rhob like domain"/>
    <property type="match status" value="1"/>
</dbReference>
<protein>
    <submittedName>
        <fullName evidence="1">Phytanoyl-CoA dioxygenase family protein</fullName>
    </submittedName>
</protein>
<dbReference type="PANTHER" id="PTHR20883">
    <property type="entry name" value="PHYTANOYL-COA DIOXYGENASE DOMAIN CONTAINING 1"/>
    <property type="match status" value="1"/>
</dbReference>
<dbReference type="GO" id="GO:0016706">
    <property type="term" value="F:2-oxoglutarate-dependent dioxygenase activity"/>
    <property type="evidence" value="ECO:0007669"/>
    <property type="project" value="UniProtKB-ARBA"/>
</dbReference>
<dbReference type="EMBL" id="JAAXOO010000003">
    <property type="protein sequence ID" value="NKY33863.1"/>
    <property type="molecule type" value="Genomic_DNA"/>
</dbReference>
<reference evidence="1 2" key="1">
    <citation type="submission" date="2020-04" db="EMBL/GenBank/DDBJ databases">
        <title>MicrobeNet Type strains.</title>
        <authorList>
            <person name="Nicholson A.C."/>
        </authorList>
    </citation>
    <scope>NUCLEOTIDE SEQUENCE [LARGE SCALE GENOMIC DNA]</scope>
    <source>
        <strain evidence="1 2">DSM 45078</strain>
    </source>
</reference>
<evidence type="ECO:0000313" key="1">
    <source>
        <dbReference type="EMBL" id="NKY33863.1"/>
    </source>
</evidence>
<dbReference type="GO" id="GO:0005506">
    <property type="term" value="F:iron ion binding"/>
    <property type="evidence" value="ECO:0007669"/>
    <property type="project" value="UniProtKB-ARBA"/>
</dbReference>
<accession>A0A846XGY3</accession>
<gene>
    <name evidence="1" type="ORF">HGA13_12345</name>
</gene>
<sequence>MPGAINPWPDMNRSLALTAEQVSSYWRDGFLIGVEVLSETELAQINADIDAIADPSHEGREFWYEYSSDLEKTGGIVHGIGGWRVRESLHDLLWHPVITSAFRQLLDAPPRLLFDQLFCKPALQSGAVSWHQDYSYWTYSQPMNHVTCWIALEDADLSNGCVQYIPGSHRWNVLLPRPSRLTSERNSLLGSLTDQQRAAFQPIAAEVRAGSVLFHHPLTIHGSLPNTSPKSRRGTTIHAMADGTRAVLDEPTVDGVPAWLLGGAGPFYPLVDEPAGPVLREPFFPTL</sequence>
<keyword evidence="1" id="KW-0560">Oxidoreductase</keyword>
<name>A0A846XGY3_9NOCA</name>
<evidence type="ECO:0000313" key="2">
    <source>
        <dbReference type="Proteomes" id="UP000565715"/>
    </source>
</evidence>
<keyword evidence="1" id="KW-0223">Dioxygenase</keyword>